<gene>
    <name evidence="1" type="ORF">POM88_012696</name>
</gene>
<name>A0AAD8J0T5_9APIA</name>
<evidence type="ECO:0000313" key="2">
    <source>
        <dbReference type="Proteomes" id="UP001237642"/>
    </source>
</evidence>
<accession>A0AAD8J0T5</accession>
<dbReference type="Gene3D" id="3.60.10.10">
    <property type="entry name" value="Endonuclease/exonuclease/phosphatase"/>
    <property type="match status" value="1"/>
</dbReference>
<reference evidence="1" key="1">
    <citation type="submission" date="2023-02" db="EMBL/GenBank/DDBJ databases">
        <title>Genome of toxic invasive species Heracleum sosnowskyi carries increased number of genes despite the absence of recent whole-genome duplications.</title>
        <authorList>
            <person name="Schelkunov M."/>
            <person name="Shtratnikova V."/>
            <person name="Makarenko M."/>
            <person name="Klepikova A."/>
            <person name="Omelchenko D."/>
            <person name="Novikova G."/>
            <person name="Obukhova E."/>
            <person name="Bogdanov V."/>
            <person name="Penin A."/>
            <person name="Logacheva M."/>
        </authorList>
    </citation>
    <scope>NUCLEOTIDE SEQUENCE</scope>
    <source>
        <strain evidence="1">Hsosn_3</strain>
        <tissue evidence="1">Leaf</tissue>
    </source>
</reference>
<dbReference type="Proteomes" id="UP001237642">
    <property type="component" value="Unassembled WGS sequence"/>
</dbReference>
<dbReference type="SUPFAM" id="SSF56219">
    <property type="entry name" value="DNase I-like"/>
    <property type="match status" value="1"/>
</dbReference>
<sequence>MGRISTPGSSFLTPWIKLQSVLAWVSGKDFRPWIFTGFYGNLVPNLRKYSWELLSRIRRNFKGAWLVAGDFNEIVSTTEKHGGGDRSPIAMSRFREVLDYCKLIDFADVKSEFTWCKGRGSNVIMERLDRCLCDEEWFKLFPDANVSLLEWGGSDHRPVLINLYLHNKGAKIGNKERKTRFHFEEAWCSDSKCKNIIDNIWLNNDHCRSSLDLKRKIKKCGNALFEWNKEQRIEFGKQLKEARKRLTDLGDVLEVKKSFSVNTKYFHPKASNRRKKNEVFGINDESGIWQEKEDVVREIFYQHFTKLFTSSSPDQNLIEEALNGMDPRVTQEDNSMLLENFTAEEVINAVKNMNPSKAPREDGLPALFYKKFWSSLKSEIWQARNSWVPW</sequence>
<dbReference type="PANTHER" id="PTHR33710">
    <property type="entry name" value="BNAC02G09200D PROTEIN"/>
    <property type="match status" value="1"/>
</dbReference>
<comment type="caution">
    <text evidence="1">The sequence shown here is derived from an EMBL/GenBank/DDBJ whole genome shotgun (WGS) entry which is preliminary data.</text>
</comment>
<organism evidence="1 2">
    <name type="scientific">Heracleum sosnowskyi</name>
    <dbReference type="NCBI Taxonomy" id="360622"/>
    <lineage>
        <taxon>Eukaryota</taxon>
        <taxon>Viridiplantae</taxon>
        <taxon>Streptophyta</taxon>
        <taxon>Embryophyta</taxon>
        <taxon>Tracheophyta</taxon>
        <taxon>Spermatophyta</taxon>
        <taxon>Magnoliopsida</taxon>
        <taxon>eudicotyledons</taxon>
        <taxon>Gunneridae</taxon>
        <taxon>Pentapetalae</taxon>
        <taxon>asterids</taxon>
        <taxon>campanulids</taxon>
        <taxon>Apiales</taxon>
        <taxon>Apiaceae</taxon>
        <taxon>Apioideae</taxon>
        <taxon>apioid superclade</taxon>
        <taxon>Tordylieae</taxon>
        <taxon>Tordyliinae</taxon>
        <taxon>Heracleum</taxon>
    </lineage>
</organism>
<proteinExistence type="predicted"/>
<keyword evidence="2" id="KW-1185">Reference proteome</keyword>
<dbReference type="EMBL" id="JAUIZM010000003">
    <property type="protein sequence ID" value="KAK1393640.1"/>
    <property type="molecule type" value="Genomic_DNA"/>
</dbReference>
<reference evidence="1" key="2">
    <citation type="submission" date="2023-05" db="EMBL/GenBank/DDBJ databases">
        <authorList>
            <person name="Schelkunov M.I."/>
        </authorList>
    </citation>
    <scope>NUCLEOTIDE SEQUENCE</scope>
    <source>
        <strain evidence="1">Hsosn_3</strain>
        <tissue evidence="1">Leaf</tissue>
    </source>
</reference>
<evidence type="ECO:0008006" key="3">
    <source>
        <dbReference type="Google" id="ProtNLM"/>
    </source>
</evidence>
<protein>
    <recommendedName>
        <fullName evidence="3">Reverse transcriptase</fullName>
    </recommendedName>
</protein>
<dbReference type="InterPro" id="IPR036691">
    <property type="entry name" value="Endo/exonu/phosph_ase_sf"/>
</dbReference>
<dbReference type="PANTHER" id="PTHR33710:SF62">
    <property type="entry name" value="DUF4283 DOMAIN PROTEIN"/>
    <property type="match status" value="1"/>
</dbReference>
<evidence type="ECO:0000313" key="1">
    <source>
        <dbReference type="EMBL" id="KAK1393640.1"/>
    </source>
</evidence>
<dbReference type="AlphaFoldDB" id="A0AAD8J0T5"/>